<dbReference type="InterPro" id="IPR011990">
    <property type="entry name" value="TPR-like_helical_dom_sf"/>
</dbReference>
<dbReference type="Proteomes" id="UP001178507">
    <property type="component" value="Unassembled WGS sequence"/>
</dbReference>
<evidence type="ECO:0000313" key="2">
    <source>
        <dbReference type="EMBL" id="CAJ1392938.1"/>
    </source>
</evidence>
<evidence type="ECO:0000256" key="1">
    <source>
        <dbReference type="ARBA" id="ARBA00022737"/>
    </source>
</evidence>
<dbReference type="AlphaFoldDB" id="A0AA36N875"/>
<dbReference type="PANTHER" id="PTHR47447">
    <property type="entry name" value="OS03G0856100 PROTEIN"/>
    <property type="match status" value="1"/>
</dbReference>
<sequence>MSWKASAPGVEVPCESNLAAMAKLRGASAEEAARLLQAMARVEAQVDHFHCGLIIGKGSWQLALRVLKMMRGMSVRAAASTFNAAMTACEKQSLWQRGSWLLLLARQRAVAPDTVSYNIRLRRSWPGCLASLSEMRQLLLQPDEFTSSSLLAAHKAGAGHGPGAERRPPRRRRLAPRRAVGASAASLAPRSGGAAARVLALAASDGAWRFALRVLSAMRRARAQVNEVCLTAAAAAFEDPSDWRRAVLALAPLPAMRVAAEWVSCQALCGHWRLSLQLAGSGVLGVAAISKARGWQLSLQSLGGSAAWNAAMFATSWQLGLVLLGNAICHSVADQTSFNTAASALKELNWQGSMALLHRAVVYRLQLEEVGWNIAMDAAGGGGGWQRPLQLLSTMACRALRPSEASLGCCLGGLWQISGQLLRSGGDLLSWNLALGQSPWLRALDQLGAMSTQRLQAPEPP</sequence>
<name>A0AA36N875_9DINO</name>
<evidence type="ECO:0008006" key="4">
    <source>
        <dbReference type="Google" id="ProtNLM"/>
    </source>
</evidence>
<accession>A0AA36N875</accession>
<dbReference type="EMBL" id="CAUJNA010002446">
    <property type="protein sequence ID" value="CAJ1392938.1"/>
    <property type="molecule type" value="Genomic_DNA"/>
</dbReference>
<dbReference type="PANTHER" id="PTHR47447:SF24">
    <property type="entry name" value="PENTATRICOPEPTIDE REPEAT-CONTAINING PROTEIN"/>
    <property type="match status" value="1"/>
</dbReference>
<dbReference type="Gene3D" id="1.25.40.10">
    <property type="entry name" value="Tetratricopeptide repeat domain"/>
    <property type="match status" value="1"/>
</dbReference>
<evidence type="ECO:0000313" key="3">
    <source>
        <dbReference type="Proteomes" id="UP001178507"/>
    </source>
</evidence>
<reference evidence="2" key="1">
    <citation type="submission" date="2023-08" db="EMBL/GenBank/DDBJ databases">
        <authorList>
            <person name="Chen Y."/>
            <person name="Shah S."/>
            <person name="Dougan E. K."/>
            <person name="Thang M."/>
            <person name="Chan C."/>
        </authorList>
    </citation>
    <scope>NUCLEOTIDE SEQUENCE</scope>
</reference>
<protein>
    <recommendedName>
        <fullName evidence="4">Pentatricopeptide repeat-containing protein, chloroplastic</fullName>
    </recommendedName>
</protein>
<keyword evidence="3" id="KW-1185">Reference proteome</keyword>
<gene>
    <name evidence="2" type="ORF">EVOR1521_LOCUS17899</name>
</gene>
<comment type="caution">
    <text evidence="2">The sequence shown here is derived from an EMBL/GenBank/DDBJ whole genome shotgun (WGS) entry which is preliminary data.</text>
</comment>
<organism evidence="2 3">
    <name type="scientific">Effrenium voratum</name>
    <dbReference type="NCBI Taxonomy" id="2562239"/>
    <lineage>
        <taxon>Eukaryota</taxon>
        <taxon>Sar</taxon>
        <taxon>Alveolata</taxon>
        <taxon>Dinophyceae</taxon>
        <taxon>Suessiales</taxon>
        <taxon>Symbiodiniaceae</taxon>
        <taxon>Effrenium</taxon>
    </lineage>
</organism>
<keyword evidence="1" id="KW-0677">Repeat</keyword>
<proteinExistence type="predicted"/>